<keyword evidence="4 7" id="KW-0812">Transmembrane</keyword>
<dbReference type="SUPFAM" id="SSF161098">
    <property type="entry name" value="MetI-like"/>
    <property type="match status" value="1"/>
</dbReference>
<feature type="transmembrane region" description="Helical" evidence="7">
    <location>
        <begin position="275"/>
        <end position="298"/>
    </location>
</feature>
<keyword evidence="6 7" id="KW-0472">Membrane</keyword>
<name>A0A5C5BDJ8_9MICO</name>
<feature type="domain" description="ABC transmembrane type-1" evidence="8">
    <location>
        <begin position="97"/>
        <end position="298"/>
    </location>
</feature>
<proteinExistence type="inferred from homology"/>
<evidence type="ECO:0000256" key="4">
    <source>
        <dbReference type="ARBA" id="ARBA00022692"/>
    </source>
</evidence>
<accession>A0A5C5BDJ8</accession>
<evidence type="ECO:0000256" key="6">
    <source>
        <dbReference type="ARBA" id="ARBA00023136"/>
    </source>
</evidence>
<evidence type="ECO:0000313" key="9">
    <source>
        <dbReference type="EMBL" id="TNU76503.1"/>
    </source>
</evidence>
<evidence type="ECO:0000259" key="8">
    <source>
        <dbReference type="PROSITE" id="PS50928"/>
    </source>
</evidence>
<evidence type="ECO:0000256" key="7">
    <source>
        <dbReference type="RuleBase" id="RU363032"/>
    </source>
</evidence>
<feature type="transmembrane region" description="Helical" evidence="7">
    <location>
        <begin position="139"/>
        <end position="163"/>
    </location>
</feature>
<dbReference type="InterPro" id="IPR035906">
    <property type="entry name" value="MetI-like_sf"/>
</dbReference>
<feature type="transmembrane region" description="Helical" evidence="7">
    <location>
        <begin position="229"/>
        <end position="255"/>
    </location>
</feature>
<evidence type="ECO:0000256" key="3">
    <source>
        <dbReference type="ARBA" id="ARBA00022475"/>
    </source>
</evidence>
<dbReference type="GO" id="GO:0005886">
    <property type="term" value="C:plasma membrane"/>
    <property type="evidence" value="ECO:0007669"/>
    <property type="project" value="UniProtKB-SubCell"/>
</dbReference>
<evidence type="ECO:0000256" key="2">
    <source>
        <dbReference type="ARBA" id="ARBA00022448"/>
    </source>
</evidence>
<dbReference type="PROSITE" id="PS50928">
    <property type="entry name" value="ABC_TM1"/>
    <property type="match status" value="1"/>
</dbReference>
<dbReference type="InterPro" id="IPR000515">
    <property type="entry name" value="MetI-like"/>
</dbReference>
<dbReference type="PANTHER" id="PTHR43163:SF6">
    <property type="entry name" value="DIPEPTIDE TRANSPORT SYSTEM PERMEASE PROTEIN DPPB-RELATED"/>
    <property type="match status" value="1"/>
</dbReference>
<feature type="transmembrane region" description="Helical" evidence="7">
    <location>
        <begin position="101"/>
        <end position="127"/>
    </location>
</feature>
<dbReference type="GO" id="GO:0055085">
    <property type="term" value="P:transmembrane transport"/>
    <property type="evidence" value="ECO:0007669"/>
    <property type="project" value="InterPro"/>
</dbReference>
<organism evidence="9 10">
    <name type="scientific">Miniimonas arenae</name>
    <dbReference type="NCBI Taxonomy" id="676201"/>
    <lineage>
        <taxon>Bacteria</taxon>
        <taxon>Bacillati</taxon>
        <taxon>Actinomycetota</taxon>
        <taxon>Actinomycetes</taxon>
        <taxon>Micrococcales</taxon>
        <taxon>Beutenbergiaceae</taxon>
        <taxon>Miniimonas</taxon>
    </lineage>
</organism>
<dbReference type="OrthoDB" id="9778910at2"/>
<keyword evidence="2 7" id="KW-0813">Transport</keyword>
<feature type="transmembrane region" description="Helical" evidence="7">
    <location>
        <begin position="175"/>
        <end position="195"/>
    </location>
</feature>
<comment type="subcellular location">
    <subcellularLocation>
        <location evidence="1 7">Cell membrane</location>
        <topology evidence="1 7">Multi-pass membrane protein</topology>
    </subcellularLocation>
</comment>
<sequence length="311" mass="32509">MTYVASRVLSSLGVLLGAFTLAFVLLQALPGDAVMIRFENPELGLTAEQIAAIRESYGADSGLLAEYWHALSGALGGDLGYSVASGAPVRVLVGEALGSTLLLAGLGFVAAVLLAGLLAFAASLSPFSWLATLLRSLPSLFISVPVFWLGIVLIQLFSFRLGWISVIRPGPVEALILPVLTLAVPISAPLAQVLLRAIDDVRAQPFVAVVRAKGASEPWLLVRNVLRNAALPAMTIAGVLLGELIGGAVVTETVFARFGIGRLTADALNAQDTPVLQAIVIIAAAVFVVVNLAVDLLAPVLDPRLRRRVQA</sequence>
<evidence type="ECO:0000256" key="5">
    <source>
        <dbReference type="ARBA" id="ARBA00022989"/>
    </source>
</evidence>
<protein>
    <submittedName>
        <fullName evidence="9">ABC transporter permease</fullName>
    </submittedName>
</protein>
<evidence type="ECO:0000313" key="10">
    <source>
        <dbReference type="Proteomes" id="UP000313849"/>
    </source>
</evidence>
<comment type="similarity">
    <text evidence="7">Belongs to the binding-protein-dependent transport system permease family.</text>
</comment>
<reference evidence="9 10" key="1">
    <citation type="submission" date="2019-06" db="EMBL/GenBank/DDBJ databases">
        <title>Draft genome sequence of Miniimonas arenae KCTC 19750T isolated from sea sand.</title>
        <authorList>
            <person name="Park S.-J."/>
        </authorList>
    </citation>
    <scope>NUCLEOTIDE SEQUENCE [LARGE SCALE GENOMIC DNA]</scope>
    <source>
        <strain evidence="9 10">KCTC 19750</strain>
    </source>
</reference>
<dbReference type="RefSeq" id="WP_139985995.1">
    <property type="nucleotide sequence ID" value="NZ_VENP01000006.1"/>
</dbReference>
<dbReference type="Proteomes" id="UP000313849">
    <property type="component" value="Unassembled WGS sequence"/>
</dbReference>
<dbReference type="EMBL" id="VENP01000006">
    <property type="protein sequence ID" value="TNU76503.1"/>
    <property type="molecule type" value="Genomic_DNA"/>
</dbReference>
<dbReference type="PANTHER" id="PTHR43163">
    <property type="entry name" value="DIPEPTIDE TRANSPORT SYSTEM PERMEASE PROTEIN DPPB-RELATED"/>
    <property type="match status" value="1"/>
</dbReference>
<dbReference type="Pfam" id="PF00528">
    <property type="entry name" value="BPD_transp_1"/>
    <property type="match status" value="1"/>
</dbReference>
<dbReference type="Gene3D" id="1.10.3720.10">
    <property type="entry name" value="MetI-like"/>
    <property type="match status" value="1"/>
</dbReference>
<dbReference type="CDD" id="cd06261">
    <property type="entry name" value="TM_PBP2"/>
    <property type="match status" value="1"/>
</dbReference>
<dbReference type="AlphaFoldDB" id="A0A5C5BDJ8"/>
<keyword evidence="3" id="KW-1003">Cell membrane</keyword>
<comment type="caution">
    <text evidence="9">The sequence shown here is derived from an EMBL/GenBank/DDBJ whole genome shotgun (WGS) entry which is preliminary data.</text>
</comment>
<evidence type="ECO:0000256" key="1">
    <source>
        <dbReference type="ARBA" id="ARBA00004651"/>
    </source>
</evidence>
<keyword evidence="5 7" id="KW-1133">Transmembrane helix</keyword>
<keyword evidence="10" id="KW-1185">Reference proteome</keyword>
<gene>
    <name evidence="9" type="ORF">FH969_02920</name>
</gene>